<gene>
    <name evidence="1" type="ORF">J2S44_007010</name>
</gene>
<proteinExistence type="predicted"/>
<keyword evidence="2" id="KW-1185">Reference proteome</keyword>
<organism evidence="1 2">
    <name type="scientific">Catenuloplanes niger</name>
    <dbReference type="NCBI Taxonomy" id="587534"/>
    <lineage>
        <taxon>Bacteria</taxon>
        <taxon>Bacillati</taxon>
        <taxon>Actinomycetota</taxon>
        <taxon>Actinomycetes</taxon>
        <taxon>Micromonosporales</taxon>
        <taxon>Micromonosporaceae</taxon>
        <taxon>Catenuloplanes</taxon>
    </lineage>
</organism>
<comment type="caution">
    <text evidence="1">The sequence shown here is derived from an EMBL/GenBank/DDBJ whole genome shotgun (WGS) entry which is preliminary data.</text>
</comment>
<protein>
    <submittedName>
        <fullName evidence="1">Uncharacterized protein</fullName>
    </submittedName>
</protein>
<dbReference type="EMBL" id="JAVDYC010000001">
    <property type="protein sequence ID" value="MDR7326760.1"/>
    <property type="molecule type" value="Genomic_DNA"/>
</dbReference>
<evidence type="ECO:0000313" key="2">
    <source>
        <dbReference type="Proteomes" id="UP001183629"/>
    </source>
</evidence>
<name>A0AAE4A036_9ACTN</name>
<reference evidence="1 2" key="1">
    <citation type="submission" date="2023-07" db="EMBL/GenBank/DDBJ databases">
        <title>Sequencing the genomes of 1000 actinobacteria strains.</title>
        <authorList>
            <person name="Klenk H.-P."/>
        </authorList>
    </citation>
    <scope>NUCLEOTIDE SEQUENCE [LARGE SCALE GENOMIC DNA]</scope>
    <source>
        <strain evidence="1 2">DSM 44711</strain>
    </source>
</reference>
<sequence length="112" mass="13043">MTEAWTVASPTWQNSTPTWRTYDLRDSGIRYADKMRLRNGWIYKAIGDLHPEAGILSVPDWAPLSAAPSDDLPHRDRMVKVRDHRWPDGRPTPRQLAFAYVPVYHRAFELVR</sequence>
<dbReference type="Proteomes" id="UP001183629">
    <property type="component" value="Unassembled WGS sequence"/>
</dbReference>
<accession>A0AAE4A036</accession>
<dbReference type="AlphaFoldDB" id="A0AAE4A036"/>
<evidence type="ECO:0000313" key="1">
    <source>
        <dbReference type="EMBL" id="MDR7326760.1"/>
    </source>
</evidence>